<evidence type="ECO:0000313" key="8">
    <source>
        <dbReference type="Proteomes" id="UP000072741"/>
    </source>
</evidence>
<dbReference type="GO" id="GO:0032259">
    <property type="term" value="P:methylation"/>
    <property type="evidence" value="ECO:0007669"/>
    <property type="project" value="UniProtKB-KW"/>
</dbReference>
<evidence type="ECO:0000313" key="7">
    <source>
        <dbReference type="EMBL" id="KTT21875.1"/>
    </source>
</evidence>
<comment type="catalytic activity">
    <reaction evidence="6">
        <text>a 2'-deoxycytidine in DNA + S-adenosyl-L-methionine = a 5-methyl-2'-deoxycytidine in DNA + S-adenosyl-L-homocysteine + H(+)</text>
        <dbReference type="Rhea" id="RHEA:13681"/>
        <dbReference type="Rhea" id="RHEA-COMP:11369"/>
        <dbReference type="Rhea" id="RHEA-COMP:11370"/>
        <dbReference type="ChEBI" id="CHEBI:15378"/>
        <dbReference type="ChEBI" id="CHEBI:57856"/>
        <dbReference type="ChEBI" id="CHEBI:59789"/>
        <dbReference type="ChEBI" id="CHEBI:85452"/>
        <dbReference type="ChEBI" id="CHEBI:85454"/>
        <dbReference type="EC" id="2.1.1.37"/>
    </reaction>
</comment>
<dbReference type="InterPro" id="IPR001525">
    <property type="entry name" value="C5_MeTfrase"/>
</dbReference>
<dbReference type="GO" id="GO:0003677">
    <property type="term" value="F:DNA binding"/>
    <property type="evidence" value="ECO:0007669"/>
    <property type="project" value="TreeGrafter"/>
</dbReference>
<dbReference type="Pfam" id="PF00145">
    <property type="entry name" value="DNA_methylase"/>
    <property type="match status" value="2"/>
</dbReference>
<dbReference type="Proteomes" id="UP000072741">
    <property type="component" value="Unassembled WGS sequence"/>
</dbReference>
<dbReference type="GO" id="GO:0009307">
    <property type="term" value="P:DNA restriction-modification system"/>
    <property type="evidence" value="ECO:0007669"/>
    <property type="project" value="UniProtKB-KW"/>
</dbReference>
<dbReference type="AlphaFoldDB" id="A0A147GW61"/>
<evidence type="ECO:0000256" key="6">
    <source>
        <dbReference type="ARBA" id="ARBA00047422"/>
    </source>
</evidence>
<dbReference type="EC" id="2.1.1.37" evidence="1"/>
<keyword evidence="4" id="KW-0949">S-adenosyl-L-methionine</keyword>
<dbReference type="Gene3D" id="3.40.50.150">
    <property type="entry name" value="Vaccinia Virus protein VP39"/>
    <property type="match status" value="1"/>
</dbReference>
<dbReference type="InterPro" id="IPR050390">
    <property type="entry name" value="C5-Methyltransferase"/>
</dbReference>
<comment type="caution">
    <text evidence="7">The sequence shown here is derived from an EMBL/GenBank/DDBJ whole genome shotgun (WGS) entry which is preliminary data.</text>
</comment>
<dbReference type="InterPro" id="IPR029063">
    <property type="entry name" value="SAM-dependent_MTases_sf"/>
</dbReference>
<dbReference type="GO" id="GO:0003886">
    <property type="term" value="F:DNA (cytosine-5-)-methyltransferase activity"/>
    <property type="evidence" value="ECO:0007669"/>
    <property type="project" value="UniProtKB-EC"/>
</dbReference>
<dbReference type="SUPFAM" id="SSF53335">
    <property type="entry name" value="S-adenosyl-L-methionine-dependent methyltransferases"/>
    <property type="match status" value="1"/>
</dbReference>
<evidence type="ECO:0000256" key="1">
    <source>
        <dbReference type="ARBA" id="ARBA00011975"/>
    </source>
</evidence>
<evidence type="ECO:0000256" key="4">
    <source>
        <dbReference type="ARBA" id="ARBA00022691"/>
    </source>
</evidence>
<protein>
    <recommendedName>
        <fullName evidence="1">DNA (cytosine-5-)-methyltransferase</fullName>
        <ecNumber evidence="1">2.1.1.37</ecNumber>
    </recommendedName>
</protein>
<evidence type="ECO:0000256" key="2">
    <source>
        <dbReference type="ARBA" id="ARBA00022603"/>
    </source>
</evidence>
<dbReference type="OrthoDB" id="9813719at2"/>
<dbReference type="Gene3D" id="3.90.120.10">
    <property type="entry name" value="DNA Methylase, subunit A, domain 2"/>
    <property type="match status" value="1"/>
</dbReference>
<evidence type="ECO:0000256" key="3">
    <source>
        <dbReference type="ARBA" id="ARBA00022679"/>
    </source>
</evidence>
<sequence>MLTPQFVLALAAKLVIDLFAGGGGASTGIEQAIGRPVDVAINHDEDAIGMHEANHPQTRHFRADIREVDPLAVTRGQAVGLLHASPDCTHHSQALGGQPRKQEIRSLAWQVLRWAGKVRPDVITLENVEQMLVWSPLIAKRDPATGRVLTLDRVRDPKTGKLVHRVADPGERVPRGNQFLVPDPSRKGHNWEHFVGALRSLGYVVQWRVIVNAQLGAHSTRKRLYLVARCDGLPIAWPEQTHAKKPTGKLKAYRPAADCIDWSIPGRSIFDREKPLAEATMRRVAYGLRRFVLESPEPYIVNNMANNAPRPVSEPLAPVLTGGHKMLLTPTLVPVTHSRDTAYSTQEPLRTITTANGGETALAVATLIQMGYGERDGQAPRALDLQQPLGTIVAGGGKFGLAAATLVQMGHGEGAAGGERWSYGVNDIRGPVGTITASGAGQGLTTAYLVQANGGFNATPARDVRAPLSTATTSGSQQQLITAELRNGLTGHEEAGALRCAAFLMRYHGTGGQWADLRDPMTTITTHDRLALVTVWLKGEPWVIVDICLRMLVPRELYNAQDFPPGYIIDRTADGKRLSAKAQVRMCGNSVSPLPMRLIVAANYSDFRESRRAA</sequence>
<keyword evidence="8" id="KW-1185">Reference proteome</keyword>
<gene>
    <name evidence="7" type="ORF">NS331_10950</name>
</gene>
<dbReference type="EMBL" id="LDSL01000064">
    <property type="protein sequence ID" value="KTT21875.1"/>
    <property type="molecule type" value="Genomic_DNA"/>
</dbReference>
<organism evidence="7 8">
    <name type="scientific">Pseudacidovorax intermedius</name>
    <dbReference type="NCBI Taxonomy" id="433924"/>
    <lineage>
        <taxon>Bacteria</taxon>
        <taxon>Pseudomonadati</taxon>
        <taxon>Pseudomonadota</taxon>
        <taxon>Betaproteobacteria</taxon>
        <taxon>Burkholderiales</taxon>
        <taxon>Comamonadaceae</taxon>
        <taxon>Pseudacidovorax</taxon>
    </lineage>
</organism>
<dbReference type="PANTHER" id="PTHR10629:SF52">
    <property type="entry name" value="DNA (CYTOSINE-5)-METHYLTRANSFERASE 1"/>
    <property type="match status" value="1"/>
</dbReference>
<dbReference type="PATRIC" id="fig|433924.3.peg.4197"/>
<dbReference type="PANTHER" id="PTHR10629">
    <property type="entry name" value="CYTOSINE-SPECIFIC METHYLTRANSFERASE"/>
    <property type="match status" value="1"/>
</dbReference>
<keyword evidence="2 7" id="KW-0489">Methyltransferase</keyword>
<keyword evidence="3" id="KW-0808">Transferase</keyword>
<dbReference type="RefSeq" id="WP_058642018.1">
    <property type="nucleotide sequence ID" value="NZ_LDSL01000064.1"/>
</dbReference>
<dbReference type="PRINTS" id="PR00105">
    <property type="entry name" value="C5METTRFRASE"/>
</dbReference>
<proteinExistence type="predicted"/>
<dbReference type="GO" id="GO:0044027">
    <property type="term" value="P:negative regulation of gene expression via chromosomal CpG island methylation"/>
    <property type="evidence" value="ECO:0007669"/>
    <property type="project" value="TreeGrafter"/>
</dbReference>
<accession>A0A147GW61</accession>
<reference evidence="7 8" key="1">
    <citation type="journal article" date="2016" name="Front. Microbiol.">
        <title>Genomic Resource of Rice Seed Associated Bacteria.</title>
        <authorList>
            <person name="Midha S."/>
            <person name="Bansal K."/>
            <person name="Sharma S."/>
            <person name="Kumar N."/>
            <person name="Patil P.P."/>
            <person name="Chaudhry V."/>
            <person name="Patil P.B."/>
        </authorList>
    </citation>
    <scope>NUCLEOTIDE SEQUENCE [LARGE SCALE GENOMIC DNA]</scope>
    <source>
        <strain evidence="7 8">NS331</strain>
    </source>
</reference>
<keyword evidence="5" id="KW-0680">Restriction system</keyword>
<evidence type="ECO:0000256" key="5">
    <source>
        <dbReference type="ARBA" id="ARBA00022747"/>
    </source>
</evidence>
<name>A0A147GW61_9BURK</name>